<keyword evidence="3" id="KW-1185">Reference proteome</keyword>
<protein>
    <submittedName>
        <fullName evidence="2">Uncharacterized protein</fullName>
    </submittedName>
</protein>
<proteinExistence type="predicted"/>
<comment type="caution">
    <text evidence="2">The sequence shown here is derived from an EMBL/GenBank/DDBJ whole genome shotgun (WGS) entry which is preliminary data.</text>
</comment>
<dbReference type="AlphaFoldDB" id="K0K9N1"/>
<dbReference type="Proteomes" id="UP000009328">
    <property type="component" value="Unassembled WGS sequence"/>
</dbReference>
<feature type="region of interest" description="Disordered" evidence="1">
    <location>
        <begin position="328"/>
        <end position="354"/>
    </location>
</feature>
<sequence>MDEEEIPPSDDEGIFLSTQIQGKLDDLDQETKKNEVSDFLQKFALKTSESSLVSSVSSSSSSIPTPRPPLKVKKNAQPKITKPKPKKKAKKLSVTDQMIRKLSGKPQKFRQMQIREPTTSGDLLLKASATSSFNSDDGHCYDSVFTPNEWRHLKYTFKRKEIPRRSEILHPSSDCTSKLKLWEASTESPDFDMNDWNSLYGYHSPQRIGHVETEISPAITFSQAFRSSQDGNYGPPDDTRIVQNDKISPVSSFSEVGFSSDEGSIIEVEPISKPRVHHRNSTRGTLDDPIELLSSQSSIISNISKYDTFPQDVCLPGEVKYKGQVKMNSNSQHIISPRQKDQDEIPDSSDDDDDITHIIQIVRRDGDNDNLVWEISCSSDDDDF</sequence>
<dbReference type="HOGENOM" id="CLU_720036_0_0_1"/>
<organism evidence="2 3">
    <name type="scientific">Wickerhamomyces ciferrii (strain ATCC 14091 / BCRC 22168 / CBS 111 / JCM 3599 / NBRC 0793 / NRRL Y-1031 F-60-10)</name>
    <name type="common">Yeast</name>
    <name type="synonym">Pichia ciferrii</name>
    <dbReference type="NCBI Taxonomy" id="1206466"/>
    <lineage>
        <taxon>Eukaryota</taxon>
        <taxon>Fungi</taxon>
        <taxon>Dikarya</taxon>
        <taxon>Ascomycota</taxon>
        <taxon>Saccharomycotina</taxon>
        <taxon>Saccharomycetes</taxon>
        <taxon>Phaffomycetales</taxon>
        <taxon>Wickerhamomycetaceae</taxon>
        <taxon>Wickerhamomyces</taxon>
    </lineage>
</organism>
<feature type="compositionally biased region" description="Acidic residues" evidence="1">
    <location>
        <begin position="344"/>
        <end position="354"/>
    </location>
</feature>
<feature type="compositionally biased region" description="Low complexity" evidence="1">
    <location>
        <begin position="48"/>
        <end position="62"/>
    </location>
</feature>
<evidence type="ECO:0000313" key="3">
    <source>
        <dbReference type="Proteomes" id="UP000009328"/>
    </source>
</evidence>
<dbReference type="EMBL" id="CAIF01000026">
    <property type="protein sequence ID" value="CCH41625.1"/>
    <property type="molecule type" value="Genomic_DNA"/>
</dbReference>
<feature type="region of interest" description="Disordered" evidence="1">
    <location>
        <begin position="48"/>
        <end position="121"/>
    </location>
</feature>
<gene>
    <name evidence="2" type="ORF">BN7_1166</name>
</gene>
<reference evidence="2 3" key="1">
    <citation type="journal article" date="2012" name="Eukaryot. Cell">
        <title>Draft genome sequence of Wickerhamomyces ciferrii NRRL Y-1031 F-60-10.</title>
        <authorList>
            <person name="Schneider J."/>
            <person name="Andrea H."/>
            <person name="Blom J."/>
            <person name="Jaenicke S."/>
            <person name="Ruckert C."/>
            <person name="Schorsch C."/>
            <person name="Szczepanowski R."/>
            <person name="Farwick M."/>
            <person name="Goesmann A."/>
            <person name="Puhler A."/>
            <person name="Schaffer S."/>
            <person name="Tauch A."/>
            <person name="Kohler T."/>
            <person name="Brinkrolf K."/>
        </authorList>
    </citation>
    <scope>NUCLEOTIDE SEQUENCE [LARGE SCALE GENOMIC DNA]</scope>
    <source>
        <strain evidence="3">ATCC 14091 / BCRC 22168 / CBS 111 / JCM 3599 / NBRC 0793 / NRRL Y-1031 F-60-10</strain>
    </source>
</reference>
<feature type="compositionally biased region" description="Basic residues" evidence="1">
    <location>
        <begin position="70"/>
        <end position="91"/>
    </location>
</feature>
<accession>K0K9N1</accession>
<evidence type="ECO:0000313" key="2">
    <source>
        <dbReference type="EMBL" id="CCH41625.1"/>
    </source>
</evidence>
<name>K0K9N1_WICCF</name>
<dbReference type="InParanoid" id="K0K9N1"/>
<evidence type="ECO:0000256" key="1">
    <source>
        <dbReference type="SAM" id="MobiDB-lite"/>
    </source>
</evidence>